<feature type="compositionally biased region" description="Low complexity" evidence="8">
    <location>
        <begin position="297"/>
        <end position="318"/>
    </location>
</feature>
<dbReference type="SUPFAM" id="SSF57424">
    <property type="entry name" value="LDL receptor-like module"/>
    <property type="match status" value="2"/>
</dbReference>
<dbReference type="Gene3D" id="4.10.400.10">
    <property type="entry name" value="Low-density Lipoprotein Receptor"/>
    <property type="match status" value="2"/>
</dbReference>
<dbReference type="PROSITE" id="PS50240">
    <property type="entry name" value="TRYPSIN_DOM"/>
    <property type="match status" value="1"/>
</dbReference>
<proteinExistence type="predicted"/>
<dbReference type="FunFam" id="2.60.120.290:FF:000005">
    <property type="entry name" value="Procollagen C-endopeptidase enhancer 1"/>
    <property type="match status" value="2"/>
</dbReference>
<evidence type="ECO:0000259" key="10">
    <source>
        <dbReference type="PROSITE" id="PS01180"/>
    </source>
</evidence>
<keyword evidence="2 7" id="KW-0378">Hydrolase</keyword>
<dbReference type="InterPro" id="IPR043504">
    <property type="entry name" value="Peptidase_S1_PA_chymotrypsin"/>
</dbReference>
<dbReference type="SUPFAM" id="SSF49854">
    <property type="entry name" value="Spermadhesin, CUB domain"/>
    <property type="match status" value="3"/>
</dbReference>
<dbReference type="Pfam" id="PF00629">
    <property type="entry name" value="MAM"/>
    <property type="match status" value="2"/>
</dbReference>
<dbReference type="Gene3D" id="2.60.120.290">
    <property type="entry name" value="Spermadhesin, CUB domain"/>
    <property type="match status" value="3"/>
</dbReference>
<evidence type="ECO:0000256" key="2">
    <source>
        <dbReference type="ARBA" id="ARBA00022801"/>
    </source>
</evidence>
<name>A0A9W2YJ16_BIOGL</name>
<dbReference type="InterPro" id="IPR018114">
    <property type="entry name" value="TRYPSIN_HIS"/>
</dbReference>
<evidence type="ECO:0000313" key="15">
    <source>
        <dbReference type="RefSeq" id="XP_055862702.1"/>
    </source>
</evidence>
<organism evidence="14 15">
    <name type="scientific">Biomphalaria glabrata</name>
    <name type="common">Bloodfluke planorb</name>
    <name type="synonym">Freshwater snail</name>
    <dbReference type="NCBI Taxonomy" id="6526"/>
    <lineage>
        <taxon>Eukaryota</taxon>
        <taxon>Metazoa</taxon>
        <taxon>Spiralia</taxon>
        <taxon>Lophotrochozoa</taxon>
        <taxon>Mollusca</taxon>
        <taxon>Gastropoda</taxon>
        <taxon>Heterobranchia</taxon>
        <taxon>Euthyneura</taxon>
        <taxon>Panpulmonata</taxon>
        <taxon>Hygrophila</taxon>
        <taxon>Lymnaeoidea</taxon>
        <taxon>Planorbidae</taxon>
        <taxon>Biomphalaria</taxon>
    </lineage>
</organism>
<dbReference type="InterPro" id="IPR001314">
    <property type="entry name" value="Peptidase_S1A"/>
</dbReference>
<keyword evidence="14" id="KW-1185">Reference proteome</keyword>
<evidence type="ECO:0000256" key="7">
    <source>
        <dbReference type="RuleBase" id="RU363034"/>
    </source>
</evidence>
<dbReference type="InterPro" id="IPR009003">
    <property type="entry name" value="Peptidase_S1_PA"/>
</dbReference>
<dbReference type="OMA" id="WFEATIN"/>
<keyword evidence="4 5" id="KW-1015">Disulfide bond</keyword>
<dbReference type="GO" id="GO:0006508">
    <property type="term" value="P:proteolysis"/>
    <property type="evidence" value="ECO:0007669"/>
    <property type="project" value="UniProtKB-KW"/>
</dbReference>
<dbReference type="GO" id="GO:0009566">
    <property type="term" value="P:fertilization"/>
    <property type="evidence" value="ECO:0007669"/>
    <property type="project" value="UniProtKB-ARBA"/>
</dbReference>
<dbReference type="InterPro" id="IPR035914">
    <property type="entry name" value="Sperma_CUB_dom_sf"/>
</dbReference>
<dbReference type="InterPro" id="IPR001190">
    <property type="entry name" value="SRCR"/>
</dbReference>
<dbReference type="Pfam" id="PF00089">
    <property type="entry name" value="Trypsin"/>
    <property type="match status" value="1"/>
</dbReference>
<keyword evidence="9" id="KW-0732">Signal</keyword>
<evidence type="ECO:0000256" key="9">
    <source>
        <dbReference type="SAM" id="SignalP"/>
    </source>
</evidence>
<dbReference type="InterPro" id="IPR001254">
    <property type="entry name" value="Trypsin_dom"/>
</dbReference>
<dbReference type="GO" id="GO:0004252">
    <property type="term" value="F:serine-type endopeptidase activity"/>
    <property type="evidence" value="ECO:0007669"/>
    <property type="project" value="InterPro"/>
</dbReference>
<dbReference type="SMART" id="SM00192">
    <property type="entry name" value="LDLa"/>
    <property type="match status" value="2"/>
</dbReference>
<dbReference type="PROSITE" id="PS00135">
    <property type="entry name" value="TRYPSIN_SER"/>
    <property type="match status" value="1"/>
</dbReference>
<dbReference type="RefSeq" id="XP_055862702.1">
    <property type="nucleotide sequence ID" value="XM_056006727.1"/>
</dbReference>
<protein>
    <submittedName>
        <fullName evidence="15">Uncharacterized protein LOC106071027 isoform X1</fullName>
    </submittedName>
</protein>
<dbReference type="CDD" id="cd06263">
    <property type="entry name" value="MAM"/>
    <property type="match status" value="2"/>
</dbReference>
<dbReference type="PROSITE" id="PS50068">
    <property type="entry name" value="LDLRA_2"/>
    <property type="match status" value="2"/>
</dbReference>
<dbReference type="CDD" id="cd00112">
    <property type="entry name" value="LDLa"/>
    <property type="match status" value="2"/>
</dbReference>
<dbReference type="InterPro" id="IPR036055">
    <property type="entry name" value="LDL_receptor-like_sf"/>
</dbReference>
<dbReference type="PRINTS" id="PR00722">
    <property type="entry name" value="CHYMOTRYPSIN"/>
</dbReference>
<feature type="domain" description="CUB" evidence="10">
    <location>
        <begin position="33"/>
        <end position="148"/>
    </location>
</feature>
<feature type="domain" description="Peptidase S1" evidence="12">
    <location>
        <begin position="740"/>
        <end position="974"/>
    </location>
</feature>
<dbReference type="Gene3D" id="2.60.120.200">
    <property type="match status" value="2"/>
</dbReference>
<dbReference type="Proteomes" id="UP001165740">
    <property type="component" value="Chromosome 12"/>
</dbReference>
<dbReference type="Gene3D" id="2.40.10.10">
    <property type="entry name" value="Trypsin-like serine proteases"/>
    <property type="match status" value="2"/>
</dbReference>
<dbReference type="PROSITE" id="PS01180">
    <property type="entry name" value="CUB"/>
    <property type="match status" value="2"/>
</dbReference>
<feature type="domain" description="CUB" evidence="10">
    <location>
        <begin position="422"/>
        <end position="539"/>
    </location>
</feature>
<sequence length="1304" mass="143654">MMWTMMWKEWTVLISLVLMLLQCLQLKVKAVDCGGLYVLSPDRPDVIIQSPGYGDAYPINVACQWTVVTLDNQTLEAEFQDFSVEYQTTCQFDKLYLDTSACDFQHVRVFCGEELPQPIKTSGSIFCLRFLTDMIIQQRGFQLKVTLADSTVSQLSSQPSALNRHARSVSSLPISTCSPFPVPLQTDSVIITPHADTWRFYPPNAVCRWLVLGTAVLQFEHSEGTSHKGCNYDSFVVIEGEESKPHYTFELCEQTTLGPIVMQTPKLIVFSTDRLIQARSFVAKLDFMSPNEDDQYSSSSSSTNVDFTSLSSSTSPSLPTLPSSLAFLSSASSVTTNPTSQTTLEQTQPALTQASPTKSASTMPTYSSAETTPQSNFSTHAQINSSQQYETTESKRTEASATSFVTTTYTTNSIDSEIDSACSGIPSVMGETSGIVSSPGFSSHQNYPLNIKCRWIIDGKQGQIISLAFLHFDLEYEPTCSYDFLEVYQVANGSLSLIGRYCGSSAPRNLTLYSLRLEILFESDRMQSAAGFELLYSLLAANVTLPDCPLGRVRCDGSLECIPEEWICDTEQDCPLGDDETNCRICGSDEFTCSDKSCVPNYRLCDGTDQCPHSEDESLCTKINADGLFQVMKSGQWFPVCSTSWSDALDIKALWACADVGQGQVMSLNEVKLPLVSSFIHVTVVVNNVSEVDTASQSALLPYRVVTRVSSLCQDKMSVQLSCEIKECGHRSVHLPQPFVLDAVESSDGQWPWTAAIFSGSFFKCGATLISDHWVVSAGHCIYNMVNSPETTTIRIGHVNIQAADITSVRVSDIINHPDNNYIYDNDIALLRMEHPVALSDLQRPLCLGDYQKDRSPSLVCYVAGWGVLNKSSVASGEGTSLLHHTKLKLWEQTKCQKAYPNQIKPTMLCAGYYSGGMDACKGDSGGPLMCQSRPEQWELVGVVSWGEGCGEVGKPGVYTRVDPYINWIKSVIGDAGKVNASCDFEHPDICGYSSWSGSEFSWSRRSGGVHVPAMPSADTTLKTTAGHYLYAYIPYNTKEKEAVLVSPGITLQAFPSCLQVSVILFQCPRCQLQLQTVTTGGGVSPTLFQISTQTPFWMRFSVDISEPFQKLRFVASSGRQIYGGVGLDDIILEPKICPSTVRLNCNFDNLDKMTLNLCQYTQDRETDEFDWSVEVEQGDTNTSDIDMFLRGWNTFGYLGYRARIKSPEIAGYVPLCLSFRYRISSPSAGALQLCKQFVVSGSPYLDCSIWSSRSLGPQPEWGQARVSVGASTVNFSLVFEMVQGQGQGYVDLDDIVRQDGDCV</sequence>
<dbReference type="PANTHER" id="PTHR24252:SF7">
    <property type="entry name" value="HYALIN"/>
    <property type="match status" value="1"/>
</dbReference>
<dbReference type="PROSITE" id="PS00134">
    <property type="entry name" value="TRYPSIN_HIS"/>
    <property type="match status" value="1"/>
</dbReference>
<evidence type="ECO:0000256" key="4">
    <source>
        <dbReference type="ARBA" id="ARBA00023157"/>
    </source>
</evidence>
<dbReference type="InterPro" id="IPR000998">
    <property type="entry name" value="MAM_dom"/>
</dbReference>
<comment type="caution">
    <text evidence="6">Lacks conserved residue(s) required for the propagation of feature annotation.</text>
</comment>
<dbReference type="SMART" id="SM00042">
    <property type="entry name" value="CUB"/>
    <property type="match status" value="3"/>
</dbReference>
<dbReference type="InterPro" id="IPR013320">
    <property type="entry name" value="ConA-like_dom_sf"/>
</dbReference>
<feature type="signal peptide" evidence="9">
    <location>
        <begin position="1"/>
        <end position="30"/>
    </location>
</feature>
<dbReference type="FunFam" id="2.40.10.10:FF:000003">
    <property type="entry name" value="Transmembrane serine protease 3"/>
    <property type="match status" value="1"/>
</dbReference>
<dbReference type="PANTHER" id="PTHR24252">
    <property type="entry name" value="ACROSIN-RELATED"/>
    <property type="match status" value="1"/>
</dbReference>
<dbReference type="SMART" id="SM00020">
    <property type="entry name" value="Tryp_SPc"/>
    <property type="match status" value="1"/>
</dbReference>
<reference evidence="15" key="1">
    <citation type="submission" date="2025-08" db="UniProtKB">
        <authorList>
            <consortium name="RefSeq"/>
        </authorList>
    </citation>
    <scope>IDENTIFICATION</scope>
</reference>
<dbReference type="PROSITE" id="PS50287">
    <property type="entry name" value="SRCR_2"/>
    <property type="match status" value="1"/>
</dbReference>
<dbReference type="PROSITE" id="PS01209">
    <property type="entry name" value="LDLRA_1"/>
    <property type="match status" value="1"/>
</dbReference>
<evidence type="ECO:0000256" key="1">
    <source>
        <dbReference type="ARBA" id="ARBA00022670"/>
    </source>
</evidence>
<feature type="chain" id="PRO_5040732882" evidence="9">
    <location>
        <begin position="31"/>
        <end position="1304"/>
    </location>
</feature>
<dbReference type="GeneID" id="106071027"/>
<dbReference type="SMART" id="SM00137">
    <property type="entry name" value="MAM"/>
    <property type="match status" value="1"/>
</dbReference>
<feature type="region of interest" description="Disordered" evidence="8">
    <location>
        <begin position="291"/>
        <end position="318"/>
    </location>
</feature>
<gene>
    <name evidence="15" type="primary">LOC106071027</name>
</gene>
<evidence type="ECO:0000259" key="13">
    <source>
        <dbReference type="PROSITE" id="PS50287"/>
    </source>
</evidence>
<dbReference type="CDD" id="cd00190">
    <property type="entry name" value="Tryp_SPc"/>
    <property type="match status" value="1"/>
</dbReference>
<evidence type="ECO:0000256" key="6">
    <source>
        <dbReference type="PROSITE-ProRule" id="PRU00196"/>
    </source>
</evidence>
<feature type="disulfide bond" evidence="5">
    <location>
        <begin position="586"/>
        <end position="598"/>
    </location>
</feature>
<dbReference type="PROSITE" id="PS50060">
    <property type="entry name" value="MAM_2"/>
    <property type="match status" value="2"/>
</dbReference>
<keyword evidence="1 7" id="KW-0645">Protease</keyword>
<evidence type="ECO:0000313" key="14">
    <source>
        <dbReference type="Proteomes" id="UP001165740"/>
    </source>
</evidence>
<feature type="disulfide bond" evidence="5">
    <location>
        <begin position="605"/>
        <end position="620"/>
    </location>
</feature>
<evidence type="ECO:0000259" key="12">
    <source>
        <dbReference type="PROSITE" id="PS50240"/>
    </source>
</evidence>
<evidence type="ECO:0000256" key="5">
    <source>
        <dbReference type="PROSITE-ProRule" id="PRU00124"/>
    </source>
</evidence>
<feature type="region of interest" description="Disordered" evidence="8">
    <location>
        <begin position="336"/>
        <end position="401"/>
    </location>
</feature>
<evidence type="ECO:0000259" key="11">
    <source>
        <dbReference type="PROSITE" id="PS50060"/>
    </source>
</evidence>
<feature type="domain" description="MAM" evidence="11">
    <location>
        <begin position="1144"/>
        <end position="1304"/>
    </location>
</feature>
<feature type="disulfide bond" evidence="5">
    <location>
        <begin position="593"/>
        <end position="611"/>
    </location>
</feature>
<dbReference type="InterPro" id="IPR002172">
    <property type="entry name" value="LDrepeatLR_classA_rpt"/>
</dbReference>
<evidence type="ECO:0000256" key="3">
    <source>
        <dbReference type="ARBA" id="ARBA00022825"/>
    </source>
</evidence>
<dbReference type="Pfam" id="PF00057">
    <property type="entry name" value="Ldl_recept_a"/>
    <property type="match status" value="2"/>
</dbReference>
<dbReference type="SUPFAM" id="SSF49899">
    <property type="entry name" value="Concanavalin A-like lectins/glucanases"/>
    <property type="match status" value="2"/>
</dbReference>
<feature type="disulfide bond" evidence="5">
    <location>
        <begin position="568"/>
        <end position="583"/>
    </location>
</feature>
<dbReference type="InterPro" id="IPR033116">
    <property type="entry name" value="TRYPSIN_SER"/>
</dbReference>
<feature type="domain" description="MAM" evidence="11">
    <location>
        <begin position="981"/>
        <end position="1140"/>
    </location>
</feature>
<dbReference type="CDD" id="cd00041">
    <property type="entry name" value="CUB"/>
    <property type="match status" value="3"/>
</dbReference>
<dbReference type="GO" id="GO:0016020">
    <property type="term" value="C:membrane"/>
    <property type="evidence" value="ECO:0007669"/>
    <property type="project" value="InterPro"/>
</dbReference>
<feature type="compositionally biased region" description="Polar residues" evidence="8">
    <location>
        <begin position="336"/>
        <end position="391"/>
    </location>
</feature>
<dbReference type="OrthoDB" id="414661at2759"/>
<accession>A0A9W2YJ16</accession>
<evidence type="ECO:0000256" key="8">
    <source>
        <dbReference type="SAM" id="MobiDB-lite"/>
    </source>
</evidence>
<dbReference type="SUPFAM" id="SSF50494">
    <property type="entry name" value="Trypsin-like serine proteases"/>
    <property type="match status" value="1"/>
</dbReference>
<keyword evidence="3 7" id="KW-0720">Serine protease</keyword>
<dbReference type="Pfam" id="PF00431">
    <property type="entry name" value="CUB"/>
    <property type="match status" value="3"/>
</dbReference>
<feature type="domain" description="SRCR" evidence="13">
    <location>
        <begin position="602"/>
        <end position="724"/>
    </location>
</feature>
<dbReference type="InterPro" id="IPR000859">
    <property type="entry name" value="CUB_dom"/>
</dbReference>
<dbReference type="InterPro" id="IPR023415">
    <property type="entry name" value="LDLR_class-A_CS"/>
</dbReference>